<feature type="region of interest" description="Disordered" evidence="1">
    <location>
        <begin position="1"/>
        <end position="26"/>
    </location>
</feature>
<reference evidence="2 3" key="1">
    <citation type="submission" date="2019-05" db="EMBL/GenBank/DDBJ databases">
        <title>Emergence of the Ug99 lineage of the wheat stem rust pathogen through somatic hybridization.</title>
        <authorList>
            <person name="Li F."/>
            <person name="Upadhyaya N.M."/>
            <person name="Sperschneider J."/>
            <person name="Matny O."/>
            <person name="Nguyen-Phuc H."/>
            <person name="Mago R."/>
            <person name="Raley C."/>
            <person name="Miller M.E."/>
            <person name="Silverstein K.A.T."/>
            <person name="Henningsen E."/>
            <person name="Hirsch C.D."/>
            <person name="Visser B."/>
            <person name="Pretorius Z.A."/>
            <person name="Steffenson B.J."/>
            <person name="Schwessinger B."/>
            <person name="Dodds P.N."/>
            <person name="Figueroa M."/>
        </authorList>
    </citation>
    <scope>NUCLEOTIDE SEQUENCE [LARGE SCALE GENOMIC DNA]</scope>
    <source>
        <strain evidence="2 3">Ug99</strain>
    </source>
</reference>
<gene>
    <name evidence="2" type="ORF">PGTUg99_017206</name>
</gene>
<dbReference type="AlphaFoldDB" id="A0A5B0NJ36"/>
<evidence type="ECO:0000313" key="2">
    <source>
        <dbReference type="EMBL" id="KAA1088666.1"/>
    </source>
</evidence>
<proteinExistence type="predicted"/>
<name>A0A5B0NJ36_PUCGR</name>
<accession>A0A5B0NJ36</accession>
<protein>
    <submittedName>
        <fullName evidence="2">Uncharacterized protein</fullName>
    </submittedName>
</protein>
<comment type="caution">
    <text evidence="2">The sequence shown here is derived from an EMBL/GenBank/DDBJ whole genome shotgun (WGS) entry which is preliminary data.</text>
</comment>
<organism evidence="2 3">
    <name type="scientific">Puccinia graminis f. sp. tritici</name>
    <dbReference type="NCBI Taxonomy" id="56615"/>
    <lineage>
        <taxon>Eukaryota</taxon>
        <taxon>Fungi</taxon>
        <taxon>Dikarya</taxon>
        <taxon>Basidiomycota</taxon>
        <taxon>Pucciniomycotina</taxon>
        <taxon>Pucciniomycetes</taxon>
        <taxon>Pucciniales</taxon>
        <taxon>Pucciniaceae</taxon>
        <taxon>Puccinia</taxon>
    </lineage>
</organism>
<evidence type="ECO:0000256" key="1">
    <source>
        <dbReference type="SAM" id="MobiDB-lite"/>
    </source>
</evidence>
<dbReference type="Proteomes" id="UP000325313">
    <property type="component" value="Unassembled WGS sequence"/>
</dbReference>
<dbReference type="EMBL" id="VDEP01000405">
    <property type="protein sequence ID" value="KAA1088666.1"/>
    <property type="molecule type" value="Genomic_DNA"/>
</dbReference>
<evidence type="ECO:0000313" key="3">
    <source>
        <dbReference type="Proteomes" id="UP000325313"/>
    </source>
</evidence>
<sequence>MFPKLAKPLADAVESEGHGDDNPTAEIKGLAHKKPALLVTVLFPHSLSILVTAPPTLNLSISSSSLPPWGLAMT</sequence>